<dbReference type="AlphaFoldDB" id="A0AAV8ZFK7"/>
<dbReference type="GO" id="GO:0005886">
    <property type="term" value="C:plasma membrane"/>
    <property type="evidence" value="ECO:0007669"/>
    <property type="project" value="UniProtKB-SubCell"/>
</dbReference>
<evidence type="ECO:0000256" key="2">
    <source>
        <dbReference type="ARBA" id="ARBA00022475"/>
    </source>
</evidence>
<evidence type="ECO:0000256" key="4">
    <source>
        <dbReference type="ARBA" id="ARBA00023170"/>
    </source>
</evidence>
<dbReference type="Gene3D" id="3.80.10.10">
    <property type="entry name" value="Ribonuclease Inhibitor"/>
    <property type="match status" value="1"/>
</dbReference>
<evidence type="ECO:0000313" key="7">
    <source>
        <dbReference type="Proteomes" id="UP001162162"/>
    </source>
</evidence>
<accession>A0AAV8ZFK7</accession>
<dbReference type="GO" id="GO:0009755">
    <property type="term" value="P:hormone-mediated signaling pathway"/>
    <property type="evidence" value="ECO:0007669"/>
    <property type="project" value="TreeGrafter"/>
</dbReference>
<evidence type="ECO:0000313" key="6">
    <source>
        <dbReference type="EMBL" id="KAJ8963294.1"/>
    </source>
</evidence>
<sequence>MRPQGSLKGNVGLTHLHRRAFNGLQSLRYIDLSSTAITFLPTEGLREIDILKVQNTKSLKVFPSVFNFQKQINKN</sequence>
<dbReference type="SUPFAM" id="SSF52058">
    <property type="entry name" value="L domain-like"/>
    <property type="match status" value="1"/>
</dbReference>
<dbReference type="InterPro" id="IPR032675">
    <property type="entry name" value="LRR_dom_sf"/>
</dbReference>
<proteinExistence type="predicted"/>
<organism evidence="6 7">
    <name type="scientific">Aromia moschata</name>
    <dbReference type="NCBI Taxonomy" id="1265417"/>
    <lineage>
        <taxon>Eukaryota</taxon>
        <taxon>Metazoa</taxon>
        <taxon>Ecdysozoa</taxon>
        <taxon>Arthropoda</taxon>
        <taxon>Hexapoda</taxon>
        <taxon>Insecta</taxon>
        <taxon>Pterygota</taxon>
        <taxon>Neoptera</taxon>
        <taxon>Endopterygota</taxon>
        <taxon>Coleoptera</taxon>
        <taxon>Polyphaga</taxon>
        <taxon>Cucujiformia</taxon>
        <taxon>Chrysomeloidea</taxon>
        <taxon>Cerambycidae</taxon>
        <taxon>Cerambycinae</taxon>
        <taxon>Callichromatini</taxon>
        <taxon>Aromia</taxon>
    </lineage>
</organism>
<dbReference type="PANTHER" id="PTHR24372">
    <property type="entry name" value="GLYCOPROTEIN HORMONE RECEPTOR"/>
    <property type="match status" value="1"/>
</dbReference>
<dbReference type="Pfam" id="PF13855">
    <property type="entry name" value="LRR_8"/>
    <property type="match status" value="1"/>
</dbReference>
<evidence type="ECO:0000256" key="1">
    <source>
        <dbReference type="ARBA" id="ARBA00004651"/>
    </source>
</evidence>
<protein>
    <submittedName>
        <fullName evidence="6">Uncharacterized protein</fullName>
    </submittedName>
</protein>
<evidence type="ECO:0000256" key="5">
    <source>
        <dbReference type="ARBA" id="ARBA00023224"/>
    </source>
</evidence>
<gene>
    <name evidence="6" type="ORF">NQ318_018762</name>
</gene>
<keyword evidence="5" id="KW-0807">Transducer</keyword>
<keyword evidence="3" id="KW-0297">G-protein coupled receptor</keyword>
<reference evidence="6" key="1">
    <citation type="journal article" date="2023" name="Insect Mol. Biol.">
        <title>Genome sequencing provides insights into the evolution of gene families encoding plant cell wall-degrading enzymes in longhorned beetles.</title>
        <authorList>
            <person name="Shin N.R."/>
            <person name="Okamura Y."/>
            <person name="Kirsch R."/>
            <person name="Pauchet Y."/>
        </authorList>
    </citation>
    <scope>NUCLEOTIDE SEQUENCE</scope>
    <source>
        <strain evidence="6">AMC_N1</strain>
    </source>
</reference>
<evidence type="ECO:0000256" key="3">
    <source>
        <dbReference type="ARBA" id="ARBA00023040"/>
    </source>
</evidence>
<dbReference type="GO" id="GO:0008528">
    <property type="term" value="F:G protein-coupled peptide receptor activity"/>
    <property type="evidence" value="ECO:0007669"/>
    <property type="project" value="TreeGrafter"/>
</dbReference>
<keyword evidence="4" id="KW-0675">Receptor</keyword>
<dbReference type="EMBL" id="JAPWTK010000001">
    <property type="protein sequence ID" value="KAJ8963294.1"/>
    <property type="molecule type" value="Genomic_DNA"/>
</dbReference>
<keyword evidence="2" id="KW-0472">Membrane</keyword>
<comment type="subcellular location">
    <subcellularLocation>
        <location evidence="1">Cell membrane</location>
        <topology evidence="1">Multi-pass membrane protein</topology>
    </subcellularLocation>
</comment>
<dbReference type="PANTHER" id="PTHR24372:SF74">
    <property type="entry name" value="LP13728P"/>
    <property type="match status" value="1"/>
</dbReference>
<keyword evidence="7" id="KW-1185">Reference proteome</keyword>
<dbReference type="InterPro" id="IPR001611">
    <property type="entry name" value="Leu-rich_rpt"/>
</dbReference>
<name>A0AAV8ZFK7_9CUCU</name>
<keyword evidence="2" id="KW-1003">Cell membrane</keyword>
<dbReference type="GO" id="GO:0007189">
    <property type="term" value="P:adenylate cyclase-activating G protein-coupled receptor signaling pathway"/>
    <property type="evidence" value="ECO:0007669"/>
    <property type="project" value="TreeGrafter"/>
</dbReference>
<dbReference type="Proteomes" id="UP001162162">
    <property type="component" value="Unassembled WGS sequence"/>
</dbReference>
<comment type="caution">
    <text evidence="6">The sequence shown here is derived from an EMBL/GenBank/DDBJ whole genome shotgun (WGS) entry which is preliminary data.</text>
</comment>